<dbReference type="CDD" id="cd16343">
    <property type="entry name" value="LMWPTP"/>
    <property type="match status" value="1"/>
</dbReference>
<evidence type="ECO:0000256" key="1">
    <source>
        <dbReference type="ARBA" id="ARBA00011063"/>
    </source>
</evidence>
<dbReference type="Gene3D" id="3.40.50.2300">
    <property type="match status" value="1"/>
</dbReference>
<evidence type="ECO:0000256" key="3">
    <source>
        <dbReference type="ARBA" id="ARBA00022801"/>
    </source>
</evidence>
<name>A0A417Y4G8_9ACTN</name>
<evidence type="ECO:0000259" key="6">
    <source>
        <dbReference type="SMART" id="SM00226"/>
    </source>
</evidence>
<dbReference type="PANTHER" id="PTHR11717">
    <property type="entry name" value="LOW MOLECULAR WEIGHT PROTEIN TYROSINE PHOSPHATASE"/>
    <property type="match status" value="1"/>
</dbReference>
<dbReference type="SUPFAM" id="SSF52788">
    <property type="entry name" value="Phosphotyrosine protein phosphatases I"/>
    <property type="match status" value="1"/>
</dbReference>
<dbReference type="EMBL" id="QXGH01000013">
    <property type="protein sequence ID" value="RHW27476.1"/>
    <property type="molecule type" value="Genomic_DNA"/>
</dbReference>
<organism evidence="7 8">
    <name type="scientific">Nocardioides immobilis</name>
    <dbReference type="NCBI Taxonomy" id="2049295"/>
    <lineage>
        <taxon>Bacteria</taxon>
        <taxon>Bacillati</taxon>
        <taxon>Actinomycetota</taxon>
        <taxon>Actinomycetes</taxon>
        <taxon>Propionibacteriales</taxon>
        <taxon>Nocardioidaceae</taxon>
        <taxon>Nocardioides</taxon>
    </lineage>
</organism>
<dbReference type="OrthoDB" id="9784339at2"/>
<evidence type="ECO:0000256" key="4">
    <source>
        <dbReference type="ARBA" id="ARBA00022912"/>
    </source>
</evidence>
<keyword evidence="3" id="KW-0378">Hydrolase</keyword>
<dbReference type="InterPro" id="IPR023485">
    <property type="entry name" value="Ptyr_pPase"/>
</dbReference>
<gene>
    <name evidence="7" type="ORF">D0Z08_09265</name>
</gene>
<dbReference type="InterPro" id="IPR050438">
    <property type="entry name" value="LMW_PTPase"/>
</dbReference>
<dbReference type="InterPro" id="IPR017867">
    <property type="entry name" value="Tyr_phospatase_low_mol_wt"/>
</dbReference>
<feature type="active site" description="Proton donor" evidence="5">
    <location>
        <position position="113"/>
    </location>
</feature>
<proteinExistence type="inferred from homology"/>
<dbReference type="SMART" id="SM00226">
    <property type="entry name" value="LMWPc"/>
    <property type="match status" value="1"/>
</dbReference>
<dbReference type="EC" id="3.1.3.48" evidence="2"/>
<dbReference type="Pfam" id="PF01451">
    <property type="entry name" value="LMWPc"/>
    <property type="match status" value="1"/>
</dbReference>
<evidence type="ECO:0000313" key="7">
    <source>
        <dbReference type="EMBL" id="RHW27476.1"/>
    </source>
</evidence>
<evidence type="ECO:0000313" key="8">
    <source>
        <dbReference type="Proteomes" id="UP000283644"/>
    </source>
</evidence>
<dbReference type="PRINTS" id="PR00719">
    <property type="entry name" value="LMWPTPASE"/>
</dbReference>
<evidence type="ECO:0000256" key="2">
    <source>
        <dbReference type="ARBA" id="ARBA00013064"/>
    </source>
</evidence>
<evidence type="ECO:0000256" key="5">
    <source>
        <dbReference type="PIRSR" id="PIRSR617867-1"/>
    </source>
</evidence>
<feature type="domain" description="Phosphotyrosine protein phosphatase I" evidence="6">
    <location>
        <begin position="1"/>
        <end position="139"/>
    </location>
</feature>
<sequence>MADVVLTDRIAAAGLHDRVTVVSSGTGDWHVGGPMDRRAAALLATEGYPIDLASAHRAQQVQPSWLTDCDLLLAMDRQNLHDLHALADGDLEPDRVRLFGDFDPVDPGAEVPDPYFGGDDGFHGVLAMVERTSDALADALQAEFRGSP</sequence>
<protein>
    <recommendedName>
        <fullName evidence="2">protein-tyrosine-phosphatase</fullName>
        <ecNumber evidence="2">3.1.3.48</ecNumber>
    </recommendedName>
</protein>
<dbReference type="InterPro" id="IPR036196">
    <property type="entry name" value="Ptyr_pPase_sf"/>
</dbReference>
<dbReference type="PANTHER" id="PTHR11717:SF7">
    <property type="entry name" value="LOW MOLECULAR WEIGHT PHOSPHOTYROSINE PROTEIN PHOSPHATASE"/>
    <property type="match status" value="1"/>
</dbReference>
<comment type="similarity">
    <text evidence="1">Belongs to the low molecular weight phosphotyrosine protein phosphatase family.</text>
</comment>
<dbReference type="AlphaFoldDB" id="A0A417Y4G8"/>
<keyword evidence="8" id="KW-1185">Reference proteome</keyword>
<accession>A0A417Y4G8</accession>
<dbReference type="GO" id="GO:0004725">
    <property type="term" value="F:protein tyrosine phosphatase activity"/>
    <property type="evidence" value="ECO:0007669"/>
    <property type="project" value="UniProtKB-EC"/>
</dbReference>
<comment type="caution">
    <text evidence="7">The sequence shown here is derived from an EMBL/GenBank/DDBJ whole genome shotgun (WGS) entry which is preliminary data.</text>
</comment>
<reference evidence="7 8" key="1">
    <citation type="submission" date="2018-09" db="EMBL/GenBank/DDBJ databases">
        <title>Genome sequencing of Nocardioides immobilis CCTCC AB 2017083 for comparison to Nocardioides silvaticus.</title>
        <authorList>
            <person name="Li C."/>
            <person name="Wang G."/>
        </authorList>
    </citation>
    <scope>NUCLEOTIDE SEQUENCE [LARGE SCALE GENOMIC DNA]</scope>
    <source>
        <strain evidence="7 8">CCTCC AB 2017083</strain>
    </source>
</reference>
<dbReference type="Proteomes" id="UP000283644">
    <property type="component" value="Unassembled WGS sequence"/>
</dbReference>
<keyword evidence="4" id="KW-0904">Protein phosphatase</keyword>